<dbReference type="Gene3D" id="2.40.50.140">
    <property type="entry name" value="Nucleic acid-binding proteins"/>
    <property type="match status" value="1"/>
</dbReference>
<dbReference type="Pfam" id="PF17912">
    <property type="entry name" value="OB_MalK"/>
    <property type="match status" value="1"/>
</dbReference>
<reference evidence="8" key="3">
    <citation type="submission" date="2022-09" db="EMBL/GenBank/DDBJ databases">
        <title>Complete genome sequence of Vulcanisaeta souniana.</title>
        <authorList>
            <person name="Kato S."/>
            <person name="Itoh T."/>
            <person name="Ohkuma M."/>
        </authorList>
    </citation>
    <scope>NUCLEOTIDE SEQUENCE [LARGE SCALE GENOMIC DNA]</scope>
    <source>
        <strain evidence="8">JCM 11219</strain>
    </source>
</reference>
<accession>A0A830EEU8</accession>
<sequence>MVRVYLHDITKIFGKNVVALDRVELEVKSGEFMVVMGPSGHGKTTLLRIVAGLEEPTDGEVWIGDILVASPRRGIFIPPKDRNIGMVFQNWALYPHMKVFDNIAFPLKLKGIPKGEVEKKVRGIAEVLGITETLDRYPRQLSGGQQQRVAIARALVKEPHVLLMDEPFSNLDTRIRVMARAFVKDIQRKLGITTILVTHDPADALTLADRIAVLRRGAIQQIGPPNEVYDRPTNVFVANFIGEVNLVDGVIIGKGNEAYFDGGGIKIQLPPNSNAINAQNVILGIRPEDVLLSRETLSDNDLLYAGKGIVEISEFAGGKFNVMVKLQSTEVKAVSSVSFGIGEIVNVYFNARKIKVFDKKTENLLYG</sequence>
<dbReference type="InterPro" id="IPR003439">
    <property type="entry name" value="ABC_transporter-like_ATP-bd"/>
</dbReference>
<dbReference type="InterPro" id="IPR027417">
    <property type="entry name" value="P-loop_NTPase"/>
</dbReference>
<dbReference type="CDD" id="cd03301">
    <property type="entry name" value="ABC_MalK_N"/>
    <property type="match status" value="1"/>
</dbReference>
<dbReference type="Gene3D" id="3.40.50.300">
    <property type="entry name" value="P-loop containing nucleotide triphosphate hydrolases"/>
    <property type="match status" value="1"/>
</dbReference>
<dbReference type="GO" id="GO:0016887">
    <property type="term" value="F:ATP hydrolysis activity"/>
    <property type="evidence" value="ECO:0007669"/>
    <property type="project" value="InterPro"/>
</dbReference>
<dbReference type="GO" id="GO:0005524">
    <property type="term" value="F:ATP binding"/>
    <property type="evidence" value="ECO:0007669"/>
    <property type="project" value="UniProtKB-KW"/>
</dbReference>
<dbReference type="PANTHER" id="PTHR43875">
    <property type="entry name" value="MALTODEXTRIN IMPORT ATP-BINDING PROTEIN MSMX"/>
    <property type="match status" value="1"/>
</dbReference>
<dbReference type="Proteomes" id="UP001060771">
    <property type="component" value="Chromosome"/>
</dbReference>
<evidence type="ECO:0000256" key="1">
    <source>
        <dbReference type="ARBA" id="ARBA00022448"/>
    </source>
</evidence>
<keyword evidence="1" id="KW-0813">Transport</keyword>
<proteinExistence type="predicted"/>
<dbReference type="Pfam" id="PF00005">
    <property type="entry name" value="ABC_tran"/>
    <property type="match status" value="1"/>
</dbReference>
<dbReference type="NCBIfam" id="NF040933">
    <property type="entry name" value="ABC_arch_GlcV"/>
    <property type="match status" value="1"/>
</dbReference>
<dbReference type="PANTHER" id="PTHR43875:SF4">
    <property type="entry name" value="GLUCOSE IMPORT ATP-BINDING PROTEIN GLCV"/>
    <property type="match status" value="1"/>
</dbReference>
<evidence type="ECO:0000313" key="8">
    <source>
        <dbReference type="Proteomes" id="UP001060771"/>
    </source>
</evidence>
<organism evidence="6 7">
    <name type="scientific">Vulcanisaeta souniana JCM 11219</name>
    <dbReference type="NCBI Taxonomy" id="1293586"/>
    <lineage>
        <taxon>Archaea</taxon>
        <taxon>Thermoproteota</taxon>
        <taxon>Thermoprotei</taxon>
        <taxon>Thermoproteales</taxon>
        <taxon>Thermoproteaceae</taxon>
        <taxon>Vulcanisaeta</taxon>
    </lineage>
</organism>
<gene>
    <name evidence="6" type="ORF">GCM10007112_03590</name>
    <name evidence="5" type="ORF">Vsou_09390</name>
</gene>
<evidence type="ECO:0000256" key="3">
    <source>
        <dbReference type="ARBA" id="ARBA00022840"/>
    </source>
</evidence>
<evidence type="ECO:0000313" key="7">
    <source>
        <dbReference type="Proteomes" id="UP000657075"/>
    </source>
</evidence>
<dbReference type="GO" id="GO:0008643">
    <property type="term" value="P:carbohydrate transport"/>
    <property type="evidence" value="ECO:0007669"/>
    <property type="project" value="InterPro"/>
</dbReference>
<dbReference type="PROSITE" id="PS50893">
    <property type="entry name" value="ABC_TRANSPORTER_2"/>
    <property type="match status" value="1"/>
</dbReference>
<reference evidence="5" key="4">
    <citation type="journal article" date="2023" name="Microbiol. Resour. Announc.">
        <title>Complete Genome Sequence of Vulcanisaeta souniana Strain IC-059, a Hyperthermophilic Archaeon Isolated from Hot Spring Water in Japan.</title>
        <authorList>
            <person name="Kato S."/>
            <person name="Itoh T."/>
            <person name="Wu L."/>
            <person name="Ma J."/>
            <person name="Ohkuma M."/>
        </authorList>
    </citation>
    <scope>NUCLEOTIDE SEQUENCE</scope>
    <source>
        <strain evidence="5">JCM 11219</strain>
    </source>
</reference>
<evidence type="ECO:0000313" key="6">
    <source>
        <dbReference type="EMBL" id="GGI69894.1"/>
    </source>
</evidence>
<dbReference type="InterPro" id="IPR008995">
    <property type="entry name" value="Mo/tungstate-bd_C_term_dom"/>
</dbReference>
<dbReference type="GO" id="GO:0055052">
    <property type="term" value="C:ATP-binding cassette (ABC) transporter complex, substrate-binding subunit-containing"/>
    <property type="evidence" value="ECO:0007669"/>
    <property type="project" value="TreeGrafter"/>
</dbReference>
<keyword evidence="3 6" id="KW-0067">ATP-binding</keyword>
<dbReference type="EMBL" id="AP026830">
    <property type="protein sequence ID" value="BDR91846.1"/>
    <property type="molecule type" value="Genomic_DNA"/>
</dbReference>
<dbReference type="GeneID" id="76206489"/>
<dbReference type="SUPFAM" id="SSF50331">
    <property type="entry name" value="MOP-like"/>
    <property type="match status" value="1"/>
</dbReference>
<dbReference type="EMBL" id="BMNM01000001">
    <property type="protein sequence ID" value="GGI69894.1"/>
    <property type="molecule type" value="Genomic_DNA"/>
</dbReference>
<dbReference type="Gene3D" id="2.40.50.100">
    <property type="match status" value="1"/>
</dbReference>
<dbReference type="InterPro" id="IPR047641">
    <property type="entry name" value="ABC_transpr_MalK/UgpC-like"/>
</dbReference>
<dbReference type="SUPFAM" id="SSF52540">
    <property type="entry name" value="P-loop containing nucleoside triphosphate hydrolases"/>
    <property type="match status" value="1"/>
</dbReference>
<dbReference type="AlphaFoldDB" id="A0A830EEU8"/>
<dbReference type="InterPro" id="IPR012340">
    <property type="entry name" value="NA-bd_OB-fold"/>
</dbReference>
<dbReference type="InterPro" id="IPR017871">
    <property type="entry name" value="ABC_transporter-like_CS"/>
</dbReference>
<dbReference type="GO" id="GO:0140359">
    <property type="term" value="F:ABC-type transporter activity"/>
    <property type="evidence" value="ECO:0007669"/>
    <property type="project" value="InterPro"/>
</dbReference>
<dbReference type="InterPro" id="IPR040582">
    <property type="entry name" value="OB_MalK-like"/>
</dbReference>
<evidence type="ECO:0000259" key="4">
    <source>
        <dbReference type="PROSITE" id="PS50893"/>
    </source>
</evidence>
<dbReference type="InterPro" id="IPR015855">
    <property type="entry name" value="ABC_transpr_MalK-like"/>
</dbReference>
<keyword evidence="8" id="KW-1185">Reference proteome</keyword>
<name>A0A830EEU8_9CREN</name>
<dbReference type="RefSeq" id="WP_188602433.1">
    <property type="nucleotide sequence ID" value="NZ_AP026830.1"/>
</dbReference>
<dbReference type="InterPro" id="IPR053598">
    <property type="entry name" value="ABC-Glucose_import_ATPase"/>
</dbReference>
<dbReference type="FunFam" id="3.40.50.300:FF:000042">
    <property type="entry name" value="Maltose/maltodextrin ABC transporter, ATP-binding protein"/>
    <property type="match status" value="1"/>
</dbReference>
<dbReference type="Proteomes" id="UP000657075">
    <property type="component" value="Unassembled WGS sequence"/>
</dbReference>
<protein>
    <submittedName>
        <fullName evidence="6">ABC transporter ATP-binding protein</fullName>
    </submittedName>
</protein>
<dbReference type="SMART" id="SM00382">
    <property type="entry name" value="AAA"/>
    <property type="match status" value="1"/>
</dbReference>
<dbReference type="InterPro" id="IPR003593">
    <property type="entry name" value="AAA+_ATPase"/>
</dbReference>
<dbReference type="PROSITE" id="PS00211">
    <property type="entry name" value="ABC_TRANSPORTER_1"/>
    <property type="match status" value="1"/>
</dbReference>
<keyword evidence="2" id="KW-0547">Nucleotide-binding</keyword>
<feature type="domain" description="ABC transporter" evidence="4">
    <location>
        <begin position="4"/>
        <end position="241"/>
    </location>
</feature>
<reference evidence="6" key="1">
    <citation type="journal article" date="2014" name="Int. J. Syst. Evol. Microbiol.">
        <title>Complete genome sequence of Corynebacterium casei LMG S-19264T (=DSM 44701T), isolated from a smear-ripened cheese.</title>
        <authorList>
            <consortium name="US DOE Joint Genome Institute (JGI-PGF)"/>
            <person name="Walter F."/>
            <person name="Albersmeier A."/>
            <person name="Kalinowski J."/>
            <person name="Ruckert C."/>
        </authorList>
    </citation>
    <scope>NUCLEOTIDE SEQUENCE</scope>
    <source>
        <strain evidence="6">JCM 11219</strain>
    </source>
</reference>
<evidence type="ECO:0000313" key="5">
    <source>
        <dbReference type="EMBL" id="BDR91846.1"/>
    </source>
</evidence>
<dbReference type="OrthoDB" id="18368at2157"/>
<evidence type="ECO:0000256" key="2">
    <source>
        <dbReference type="ARBA" id="ARBA00022741"/>
    </source>
</evidence>
<reference evidence="6" key="2">
    <citation type="submission" date="2020-09" db="EMBL/GenBank/DDBJ databases">
        <authorList>
            <person name="Sun Q."/>
            <person name="Ohkuma M."/>
        </authorList>
    </citation>
    <scope>NUCLEOTIDE SEQUENCE</scope>
    <source>
        <strain evidence="6">JCM 11219</strain>
    </source>
</reference>